<organism evidence="4 5">
    <name type="scientific">Paraburkholderia fungorum</name>
    <dbReference type="NCBI Taxonomy" id="134537"/>
    <lineage>
        <taxon>Bacteria</taxon>
        <taxon>Pseudomonadati</taxon>
        <taxon>Pseudomonadota</taxon>
        <taxon>Betaproteobacteria</taxon>
        <taxon>Burkholderiales</taxon>
        <taxon>Burkholderiaceae</taxon>
        <taxon>Paraburkholderia</taxon>
    </lineage>
</organism>
<keyword evidence="1 2" id="KW-0238">DNA-binding</keyword>
<dbReference type="RefSeq" id="WP_120346056.1">
    <property type="nucleotide sequence ID" value="NZ_MCAS01000022.1"/>
</dbReference>
<feature type="domain" description="OmpR/PhoB-type" evidence="3">
    <location>
        <begin position="4"/>
        <end position="104"/>
    </location>
</feature>
<evidence type="ECO:0000259" key="3">
    <source>
        <dbReference type="PROSITE" id="PS51755"/>
    </source>
</evidence>
<dbReference type="GO" id="GO:0003677">
    <property type="term" value="F:DNA binding"/>
    <property type="evidence" value="ECO:0007669"/>
    <property type="project" value="UniProtKB-UniRule"/>
</dbReference>
<dbReference type="OrthoDB" id="1971692at2"/>
<sequence>MKTSGLVRFSDFELDIDRYQLRRAGQEVRLEHKPMELLILLATRGGELVARAEIVRALWGANSFRDTENGLNTVVRKIRIALDEDPVSPQYVKTVKGKGYRLDGIEAQSAAESQPTPAPAVRVIVLPFANLTGDATQDSFCDALAAETSATLGALKPGRLMVIARTTAARYRRTEKSIAEIARELAVDYVLEGSLTQEGQRFRILAQLIRCADQVQVWSHAHEPTSRGALDIQKEIGAALVTEVTPTLTEQQQTMLARRLPIEPAAHDAYLRGRYFWYRRVHFDAGFCAHHAISGEDFFRSRAYFESAVELDPTYALGYVGLSNFHGSTAVHGLFPPEQGWPLARATAERALELDPGLPEAHHAMAAVHYFYDWDWRKAEAEFLEALRLNPSYPEARRLYARLLLAIGREPEGDAQMKRAEQIDPLAFKGSRAFGLVLSGRHDEVMKEYFSGERSERSPLIYQLLAIAFEIKGLFREAVEATTEALASCGGHARAQSIRTQWENGGHDAVLRWLLEDLLARHRTSYTSPLVLAEIYARLARPPEMFHWLEAALAERSSRLCELRTNPWFQRYLSAGQFRSVVKRAGF</sequence>
<evidence type="ECO:0000256" key="1">
    <source>
        <dbReference type="ARBA" id="ARBA00023125"/>
    </source>
</evidence>
<dbReference type="Pfam" id="PF00486">
    <property type="entry name" value="Trans_reg_C"/>
    <property type="match status" value="1"/>
</dbReference>
<dbReference type="Gene3D" id="1.10.10.10">
    <property type="entry name" value="Winged helix-like DNA-binding domain superfamily/Winged helix DNA-binding domain"/>
    <property type="match status" value="1"/>
</dbReference>
<dbReference type="GO" id="GO:0006355">
    <property type="term" value="P:regulation of DNA-templated transcription"/>
    <property type="evidence" value="ECO:0007669"/>
    <property type="project" value="InterPro"/>
</dbReference>
<dbReference type="SMART" id="SM00862">
    <property type="entry name" value="Trans_reg_C"/>
    <property type="match status" value="1"/>
</dbReference>
<dbReference type="InterPro" id="IPR011990">
    <property type="entry name" value="TPR-like_helical_dom_sf"/>
</dbReference>
<gene>
    <name evidence="4" type="ORF">BCY88_30355</name>
</gene>
<dbReference type="SUPFAM" id="SSF46894">
    <property type="entry name" value="C-terminal effector domain of the bipartite response regulators"/>
    <property type="match status" value="1"/>
</dbReference>
<accession>A0A420GFI1</accession>
<evidence type="ECO:0000313" key="5">
    <source>
        <dbReference type="Proteomes" id="UP000283709"/>
    </source>
</evidence>
<dbReference type="AlphaFoldDB" id="A0A420GFI1"/>
<dbReference type="Gene3D" id="1.25.40.10">
    <property type="entry name" value="Tetratricopeptide repeat domain"/>
    <property type="match status" value="1"/>
</dbReference>
<proteinExistence type="predicted"/>
<dbReference type="InterPro" id="IPR036388">
    <property type="entry name" value="WH-like_DNA-bd_sf"/>
</dbReference>
<comment type="caution">
    <text evidence="4">The sequence shown here is derived from an EMBL/GenBank/DDBJ whole genome shotgun (WGS) entry which is preliminary data.</text>
</comment>
<dbReference type="EMBL" id="MCAS01000022">
    <property type="protein sequence ID" value="RKF43909.1"/>
    <property type="molecule type" value="Genomic_DNA"/>
</dbReference>
<dbReference type="Gene3D" id="3.40.50.10610">
    <property type="entry name" value="ABC-type transport auxiliary lipoprotein component"/>
    <property type="match status" value="1"/>
</dbReference>
<feature type="DNA-binding region" description="OmpR/PhoB-type" evidence="2">
    <location>
        <begin position="4"/>
        <end position="104"/>
    </location>
</feature>
<dbReference type="GO" id="GO:0000160">
    <property type="term" value="P:phosphorelay signal transduction system"/>
    <property type="evidence" value="ECO:0007669"/>
    <property type="project" value="InterPro"/>
</dbReference>
<evidence type="ECO:0000256" key="2">
    <source>
        <dbReference type="PROSITE-ProRule" id="PRU01091"/>
    </source>
</evidence>
<dbReference type="CDD" id="cd00383">
    <property type="entry name" value="trans_reg_C"/>
    <property type="match status" value="1"/>
</dbReference>
<dbReference type="Proteomes" id="UP000283709">
    <property type="component" value="Unassembled WGS sequence"/>
</dbReference>
<dbReference type="SUPFAM" id="SSF48452">
    <property type="entry name" value="TPR-like"/>
    <property type="match status" value="1"/>
</dbReference>
<name>A0A420GFI1_9BURK</name>
<protein>
    <submittedName>
        <fullName evidence="4">Proline/betaine transporter</fullName>
    </submittedName>
</protein>
<evidence type="ECO:0000313" key="4">
    <source>
        <dbReference type="EMBL" id="RKF43909.1"/>
    </source>
</evidence>
<reference evidence="4 5" key="1">
    <citation type="submission" date="2016-07" db="EMBL/GenBank/DDBJ databases">
        <title>Genome analysis of Burkholderia fungorum ES3-20.</title>
        <authorList>
            <person name="Xu D."/>
            <person name="Yao R."/>
            <person name="Zheng S."/>
        </authorList>
    </citation>
    <scope>NUCLEOTIDE SEQUENCE [LARGE SCALE GENOMIC DNA]</scope>
    <source>
        <strain evidence="4 5">ES3-20</strain>
    </source>
</reference>
<dbReference type="InterPro" id="IPR016032">
    <property type="entry name" value="Sig_transdc_resp-reg_C-effctor"/>
</dbReference>
<dbReference type="PROSITE" id="PS51755">
    <property type="entry name" value="OMPR_PHOB"/>
    <property type="match status" value="1"/>
</dbReference>
<dbReference type="InterPro" id="IPR001867">
    <property type="entry name" value="OmpR/PhoB-type_DNA-bd"/>
</dbReference>